<accession>A0AAV5M985</accession>
<dbReference type="InterPro" id="IPR055357">
    <property type="entry name" value="LRR_At1g61320_AtMIF1"/>
</dbReference>
<organism evidence="2 3">
    <name type="scientific">Rubroshorea leprosula</name>
    <dbReference type="NCBI Taxonomy" id="152421"/>
    <lineage>
        <taxon>Eukaryota</taxon>
        <taxon>Viridiplantae</taxon>
        <taxon>Streptophyta</taxon>
        <taxon>Embryophyta</taxon>
        <taxon>Tracheophyta</taxon>
        <taxon>Spermatophyta</taxon>
        <taxon>Magnoliopsida</taxon>
        <taxon>eudicotyledons</taxon>
        <taxon>Gunneridae</taxon>
        <taxon>Pentapetalae</taxon>
        <taxon>rosids</taxon>
        <taxon>malvids</taxon>
        <taxon>Malvales</taxon>
        <taxon>Dipterocarpaceae</taxon>
        <taxon>Rubroshorea</taxon>
    </lineage>
</organism>
<dbReference type="CDD" id="cd22160">
    <property type="entry name" value="F-box_AtFBL13-like"/>
    <property type="match status" value="1"/>
</dbReference>
<dbReference type="PANTHER" id="PTHR34145:SF28">
    <property type="entry name" value="F-BOX DOMAIN-CONTAINING PROTEIN"/>
    <property type="match status" value="1"/>
</dbReference>
<dbReference type="PANTHER" id="PTHR34145">
    <property type="entry name" value="OS02G0105600 PROTEIN"/>
    <property type="match status" value="1"/>
</dbReference>
<dbReference type="SUPFAM" id="SSF52058">
    <property type="entry name" value="L domain-like"/>
    <property type="match status" value="1"/>
</dbReference>
<dbReference type="SUPFAM" id="SSF81383">
    <property type="entry name" value="F-box domain"/>
    <property type="match status" value="1"/>
</dbReference>
<evidence type="ECO:0000313" key="2">
    <source>
        <dbReference type="EMBL" id="GKV45446.1"/>
    </source>
</evidence>
<dbReference type="InterPro" id="IPR032675">
    <property type="entry name" value="LRR_dom_sf"/>
</dbReference>
<dbReference type="PROSITE" id="PS50181">
    <property type="entry name" value="FBOX"/>
    <property type="match status" value="1"/>
</dbReference>
<name>A0AAV5M985_9ROSI</name>
<feature type="domain" description="F-box" evidence="1">
    <location>
        <begin position="12"/>
        <end position="46"/>
    </location>
</feature>
<reference evidence="2 3" key="1">
    <citation type="journal article" date="2021" name="Commun. Biol.">
        <title>The genome of Shorea leprosula (Dipterocarpaceae) highlights the ecological relevance of drought in aseasonal tropical rainforests.</title>
        <authorList>
            <person name="Ng K.K.S."/>
            <person name="Kobayashi M.J."/>
            <person name="Fawcett J.A."/>
            <person name="Hatakeyama M."/>
            <person name="Paape T."/>
            <person name="Ng C.H."/>
            <person name="Ang C.C."/>
            <person name="Tnah L.H."/>
            <person name="Lee C.T."/>
            <person name="Nishiyama T."/>
            <person name="Sese J."/>
            <person name="O'Brien M.J."/>
            <person name="Copetti D."/>
            <person name="Mohd Noor M.I."/>
            <person name="Ong R.C."/>
            <person name="Putra M."/>
            <person name="Sireger I.Z."/>
            <person name="Indrioko S."/>
            <person name="Kosugi Y."/>
            <person name="Izuno A."/>
            <person name="Isagi Y."/>
            <person name="Lee S.L."/>
            <person name="Shimizu K.K."/>
        </authorList>
    </citation>
    <scope>NUCLEOTIDE SEQUENCE [LARGE SCALE GENOMIC DNA]</scope>
    <source>
        <strain evidence="2">214</strain>
    </source>
</reference>
<evidence type="ECO:0000259" key="1">
    <source>
        <dbReference type="PROSITE" id="PS50181"/>
    </source>
</evidence>
<dbReference type="AlphaFoldDB" id="A0AAV5M985"/>
<sequence>MKRSRRKNVGGVDRISDLPESIIHQIMSFLPAKEVARTSVLSKKWYHFKASYPVLELKGPFGDRNKFRQVVYDSLRHFSQNKLRLVAFCIEFFSDSLYSDLDSWIGLALENGVKRLDLCRECKFDILPKQLFTLPQPLFSSNTLTVLKLTSCSLDQPLSIFNCFRELSFNYCFIKDPIVWKDDDFPFLERLVLCRCPNLTSVQISNLRRLHTIDVDFGFSFSQLVVTSPSIQSFTINLSSSRHRWSEIINIDGCDHLKSLFLKTSFTITDRELHSLLSKLTLLEVLFLSTCCQLNKIKISSPCLKTLQISDMKFGRLSIIEIATPNLKNFIYNGARKKPCRIKVAECCCNLETLVLCDYFATQRTFHNLISKFPLLENLWMVECDKLGRLKLLNPQLKRLHVAKCCNLKAVTVDGPNLIEFCHIGLDAPKITVSDFVKASGGLRFECEPSTYSSSRLGELLGLKSEHLTSWVIGHVPGWRGC</sequence>
<dbReference type="Gene3D" id="1.20.1280.50">
    <property type="match status" value="1"/>
</dbReference>
<proteinExistence type="predicted"/>
<comment type="caution">
    <text evidence="2">The sequence shown here is derived from an EMBL/GenBank/DDBJ whole genome shotgun (WGS) entry which is preliminary data.</text>
</comment>
<dbReference type="InterPro" id="IPR001810">
    <property type="entry name" value="F-box_dom"/>
</dbReference>
<dbReference type="EMBL" id="BPVZ01000194">
    <property type="protein sequence ID" value="GKV45446.1"/>
    <property type="molecule type" value="Genomic_DNA"/>
</dbReference>
<dbReference type="Pfam" id="PF23622">
    <property type="entry name" value="LRR_At1g61320_AtMIF1"/>
    <property type="match status" value="2"/>
</dbReference>
<dbReference type="InterPro" id="IPR053772">
    <property type="entry name" value="At1g61320/At1g61330-like"/>
</dbReference>
<dbReference type="Pfam" id="PF00646">
    <property type="entry name" value="F-box"/>
    <property type="match status" value="1"/>
</dbReference>
<dbReference type="Gene3D" id="3.80.10.10">
    <property type="entry name" value="Ribonuclease Inhibitor"/>
    <property type="match status" value="1"/>
</dbReference>
<dbReference type="InterPro" id="IPR053781">
    <property type="entry name" value="F-box_AtFBL13-like"/>
</dbReference>
<gene>
    <name evidence="2" type="ORF">SLEP1_g52522</name>
</gene>
<keyword evidence="3" id="KW-1185">Reference proteome</keyword>
<evidence type="ECO:0000313" key="3">
    <source>
        <dbReference type="Proteomes" id="UP001054252"/>
    </source>
</evidence>
<dbReference type="Proteomes" id="UP001054252">
    <property type="component" value="Unassembled WGS sequence"/>
</dbReference>
<protein>
    <recommendedName>
        <fullName evidence="1">F-box domain-containing protein</fullName>
    </recommendedName>
</protein>
<dbReference type="InterPro" id="IPR036047">
    <property type="entry name" value="F-box-like_dom_sf"/>
</dbReference>